<gene>
    <name evidence="2" type="ORF">CRHIZ90672A_00019015</name>
</gene>
<reference evidence="2" key="1">
    <citation type="submission" date="2021-10" db="EMBL/GenBank/DDBJ databases">
        <authorList>
            <person name="Piombo E."/>
        </authorList>
    </citation>
    <scope>NUCLEOTIDE SEQUENCE</scope>
</reference>
<keyword evidence="3" id="KW-1185">Reference proteome</keyword>
<comment type="caution">
    <text evidence="2">The sequence shown here is derived from an EMBL/GenBank/DDBJ whole genome shotgun (WGS) entry which is preliminary data.</text>
</comment>
<dbReference type="Proteomes" id="UP000696573">
    <property type="component" value="Unassembled WGS sequence"/>
</dbReference>
<evidence type="ECO:0000313" key="2">
    <source>
        <dbReference type="EMBL" id="CAH0019653.1"/>
    </source>
</evidence>
<accession>A0A9N9V8J1</accession>
<name>A0A9N9V8J1_9HYPO</name>
<organism evidence="2 3">
    <name type="scientific">Clonostachys rhizophaga</name>
    <dbReference type="NCBI Taxonomy" id="160324"/>
    <lineage>
        <taxon>Eukaryota</taxon>
        <taxon>Fungi</taxon>
        <taxon>Dikarya</taxon>
        <taxon>Ascomycota</taxon>
        <taxon>Pezizomycotina</taxon>
        <taxon>Sordariomycetes</taxon>
        <taxon>Hypocreomycetidae</taxon>
        <taxon>Hypocreales</taxon>
        <taxon>Bionectriaceae</taxon>
        <taxon>Clonostachys</taxon>
    </lineage>
</organism>
<sequence>MITRLETVPEGDEGSPEPARSEKSFKGCSNYGDDTQTVTTGMKDCTFSPEPQPASRRLRNIRPHEPKDCAVAAFAKVLKREFVVHPDHEACEKPLGSDPTLRHVDNAAMAADKEGRTAEAAIIRIAIDQIFESREAAREAAARKEAGVAASKLFDAISIVSGLSDRSQDLVDELMSSLKEDASGC</sequence>
<dbReference type="AlphaFoldDB" id="A0A9N9V8J1"/>
<feature type="region of interest" description="Disordered" evidence="1">
    <location>
        <begin position="1"/>
        <end position="33"/>
    </location>
</feature>
<dbReference type="EMBL" id="CABFNQ020000591">
    <property type="protein sequence ID" value="CAH0019653.1"/>
    <property type="molecule type" value="Genomic_DNA"/>
</dbReference>
<protein>
    <submittedName>
        <fullName evidence="2">Uncharacterized protein</fullName>
    </submittedName>
</protein>
<evidence type="ECO:0000313" key="3">
    <source>
        <dbReference type="Proteomes" id="UP000696573"/>
    </source>
</evidence>
<proteinExistence type="predicted"/>
<evidence type="ECO:0000256" key="1">
    <source>
        <dbReference type="SAM" id="MobiDB-lite"/>
    </source>
</evidence>